<evidence type="ECO:0000313" key="1">
    <source>
        <dbReference type="EMBL" id="ORW68735.1"/>
    </source>
</evidence>
<keyword evidence="2" id="KW-1185">Reference proteome</keyword>
<dbReference type="InterPro" id="IPR037171">
    <property type="entry name" value="NagB/RpiA_transferase-like"/>
</dbReference>
<dbReference type="PANTHER" id="PTHR13707">
    <property type="entry name" value="KETOACID-COENZYME A TRANSFERASE"/>
    <property type="match status" value="1"/>
</dbReference>
<evidence type="ECO:0000313" key="2">
    <source>
        <dbReference type="Proteomes" id="UP000193387"/>
    </source>
</evidence>
<reference evidence="1 2" key="1">
    <citation type="submission" date="2016-01" db="EMBL/GenBank/DDBJ databases">
        <title>The new phylogeny of the genus Mycobacterium.</title>
        <authorList>
            <person name="Tarcisio F."/>
            <person name="Conor M."/>
            <person name="Antonella G."/>
            <person name="Elisabetta G."/>
            <person name="Giulia F.S."/>
            <person name="Sara T."/>
            <person name="Anna F."/>
            <person name="Clotilde B."/>
            <person name="Roberto B."/>
            <person name="Veronica D.S."/>
            <person name="Fabio R."/>
            <person name="Monica P."/>
            <person name="Olivier J."/>
            <person name="Enrico T."/>
            <person name="Nicola S."/>
        </authorList>
    </citation>
    <scope>NUCLEOTIDE SEQUENCE [LARGE SCALE GENOMIC DNA]</scope>
    <source>
        <strain evidence="1 2">DSM 44616</strain>
    </source>
</reference>
<evidence type="ECO:0008006" key="3">
    <source>
        <dbReference type="Google" id="ProtNLM"/>
    </source>
</evidence>
<proteinExistence type="predicted"/>
<dbReference type="PANTHER" id="PTHR13707:SF57">
    <property type="entry name" value="SUCCINYL-COA:3-KETOACID COENZYME A TRANSFERASE SUBUNIT B-RELATED"/>
    <property type="match status" value="1"/>
</dbReference>
<dbReference type="Proteomes" id="UP000193387">
    <property type="component" value="Unassembled WGS sequence"/>
</dbReference>
<organism evidence="1 2">
    <name type="scientific">Mycobacterium saskatchewanense</name>
    <dbReference type="NCBI Taxonomy" id="220927"/>
    <lineage>
        <taxon>Bacteria</taxon>
        <taxon>Bacillati</taxon>
        <taxon>Actinomycetota</taxon>
        <taxon>Actinomycetes</taxon>
        <taxon>Mycobacteriales</taxon>
        <taxon>Mycobacteriaceae</taxon>
        <taxon>Mycobacterium</taxon>
        <taxon>Mycobacterium simiae complex</taxon>
    </lineage>
</organism>
<dbReference type="Pfam" id="PF01144">
    <property type="entry name" value="CoA_trans"/>
    <property type="match status" value="1"/>
</dbReference>
<dbReference type="SUPFAM" id="SSF100950">
    <property type="entry name" value="NagB/RpiA/CoA transferase-like"/>
    <property type="match status" value="1"/>
</dbReference>
<dbReference type="EMBL" id="LQPR01000051">
    <property type="protein sequence ID" value="ORW68735.1"/>
    <property type="molecule type" value="Genomic_DNA"/>
</dbReference>
<dbReference type="RefSeq" id="WP_085257425.1">
    <property type="nucleotide sequence ID" value="NZ_AP022573.1"/>
</dbReference>
<name>A0AAJ3NNT2_9MYCO</name>
<dbReference type="AlphaFoldDB" id="A0AAJ3NNT2"/>
<protein>
    <recommendedName>
        <fullName evidence="3">Succinyl-CoA--3-ketoacid-CoA transferase</fullName>
    </recommendedName>
</protein>
<dbReference type="SMART" id="SM00882">
    <property type="entry name" value="CoA_trans"/>
    <property type="match status" value="1"/>
</dbReference>
<accession>A0AAJ3NNT2</accession>
<dbReference type="GO" id="GO:0008410">
    <property type="term" value="F:CoA-transferase activity"/>
    <property type="evidence" value="ECO:0007669"/>
    <property type="project" value="InterPro"/>
</dbReference>
<dbReference type="Gene3D" id="3.40.1080.10">
    <property type="entry name" value="Glutaconate Coenzyme A-transferase"/>
    <property type="match status" value="1"/>
</dbReference>
<sequence length="219" mass="22723">MDDTPGACATTKLQDVDRLNAGIGLPMLVPDDAHIVLQPDNRPLDHGAYSPEGEEGLRLINACKEAVIVVPGANFFDSTASIAMIRSGKLDVGVLDGIQVNACRDSSNPVVRGALVKGMGGAMDSVPGARKIIVLMEHCACDGGLKIRAENTLPLTGAAVVNRIIAGNGVRPAELAPGVDAPEGRRCTEALLLVDQLATSPVIRGAPPQSGPVHLTEWS</sequence>
<dbReference type="InterPro" id="IPR004165">
    <property type="entry name" value="CoA_trans_fam_I"/>
</dbReference>
<gene>
    <name evidence="1" type="ORF">AWC23_20845</name>
</gene>
<comment type="caution">
    <text evidence="1">The sequence shown here is derived from an EMBL/GenBank/DDBJ whole genome shotgun (WGS) entry which is preliminary data.</text>
</comment>